<keyword evidence="2" id="KW-0813">Transport</keyword>
<dbReference type="PANTHER" id="PTHR43335">
    <property type="entry name" value="ABC TRANSPORTER, ATP-BINDING PROTEIN"/>
    <property type="match status" value="1"/>
</dbReference>
<dbReference type="EMBL" id="JACSPO010000004">
    <property type="protein sequence ID" value="MBD8062629.1"/>
    <property type="molecule type" value="Genomic_DNA"/>
</dbReference>
<evidence type="ECO:0000256" key="2">
    <source>
        <dbReference type="ARBA" id="ARBA00022448"/>
    </source>
</evidence>
<dbReference type="SUPFAM" id="SSF52540">
    <property type="entry name" value="P-loop containing nucleoside triphosphate hydrolases"/>
    <property type="match status" value="1"/>
</dbReference>
<dbReference type="PROSITE" id="PS50893">
    <property type="entry name" value="ABC_TRANSPORTER_2"/>
    <property type="match status" value="1"/>
</dbReference>
<gene>
    <name evidence="6" type="ORF">H9624_09860</name>
</gene>
<accession>A0ABR8Z2S2</accession>
<reference evidence="6 7" key="1">
    <citation type="submission" date="2020-08" db="EMBL/GenBank/DDBJ databases">
        <title>A Genomic Blueprint of the Chicken Gut Microbiome.</title>
        <authorList>
            <person name="Gilroy R."/>
            <person name="Ravi A."/>
            <person name="Getino M."/>
            <person name="Pursley I."/>
            <person name="Horton D.L."/>
            <person name="Alikhan N.-F."/>
            <person name="Baker D."/>
            <person name="Gharbi K."/>
            <person name="Hall N."/>
            <person name="Watson M."/>
            <person name="Adriaenssens E.M."/>
            <person name="Foster-Nyarko E."/>
            <person name="Jarju S."/>
            <person name="Secka A."/>
            <person name="Antonio M."/>
            <person name="Oren A."/>
            <person name="Chaudhuri R."/>
            <person name="La Ragione R.M."/>
            <person name="Hildebrand F."/>
            <person name="Pallen M.J."/>
        </authorList>
    </citation>
    <scope>NUCLEOTIDE SEQUENCE [LARGE SCALE GENOMIC DNA]</scope>
    <source>
        <strain evidence="6 7">Sa1BUA1</strain>
    </source>
</reference>
<name>A0ABR8Z2S2_9MICO</name>
<dbReference type="Pfam" id="PF00005">
    <property type="entry name" value="ABC_tran"/>
    <property type="match status" value="1"/>
</dbReference>
<keyword evidence="7" id="KW-1185">Reference proteome</keyword>
<evidence type="ECO:0000256" key="4">
    <source>
        <dbReference type="ARBA" id="ARBA00022840"/>
    </source>
</evidence>
<organism evidence="6 7">
    <name type="scientific">Oceanitalea stevensii</name>
    <dbReference type="NCBI Taxonomy" id="2763072"/>
    <lineage>
        <taxon>Bacteria</taxon>
        <taxon>Bacillati</taxon>
        <taxon>Actinomycetota</taxon>
        <taxon>Actinomycetes</taxon>
        <taxon>Micrococcales</taxon>
        <taxon>Bogoriellaceae</taxon>
        <taxon>Georgenia</taxon>
    </lineage>
</organism>
<dbReference type="InterPro" id="IPR003439">
    <property type="entry name" value="ABC_transporter-like_ATP-bd"/>
</dbReference>
<comment type="caution">
    <text evidence="6">The sequence shown here is derived from an EMBL/GenBank/DDBJ whole genome shotgun (WGS) entry which is preliminary data.</text>
</comment>
<evidence type="ECO:0000256" key="3">
    <source>
        <dbReference type="ARBA" id="ARBA00022741"/>
    </source>
</evidence>
<evidence type="ECO:0000313" key="7">
    <source>
        <dbReference type="Proteomes" id="UP000661894"/>
    </source>
</evidence>
<feature type="domain" description="ABC transporter" evidence="5">
    <location>
        <begin position="4"/>
        <end position="229"/>
    </location>
</feature>
<evidence type="ECO:0000259" key="5">
    <source>
        <dbReference type="PROSITE" id="PS50893"/>
    </source>
</evidence>
<dbReference type="InterPro" id="IPR027417">
    <property type="entry name" value="P-loop_NTPase"/>
</dbReference>
<dbReference type="Gene3D" id="3.40.50.300">
    <property type="entry name" value="P-loop containing nucleotide triphosphate hydrolases"/>
    <property type="match status" value="1"/>
</dbReference>
<keyword evidence="4 6" id="KW-0067">ATP-binding</keyword>
<dbReference type="SMART" id="SM00382">
    <property type="entry name" value="AAA"/>
    <property type="match status" value="1"/>
</dbReference>
<evidence type="ECO:0000256" key="1">
    <source>
        <dbReference type="ARBA" id="ARBA00005417"/>
    </source>
</evidence>
<dbReference type="PANTHER" id="PTHR43335:SF4">
    <property type="entry name" value="ABC TRANSPORTER, ATP-BINDING PROTEIN"/>
    <property type="match status" value="1"/>
</dbReference>
<dbReference type="RefSeq" id="WP_251839733.1">
    <property type="nucleotide sequence ID" value="NZ_JACSPO010000004.1"/>
</dbReference>
<dbReference type="InterPro" id="IPR003593">
    <property type="entry name" value="AAA+_ATPase"/>
</dbReference>
<protein>
    <submittedName>
        <fullName evidence="6">ABC transporter ATP-binding protein</fullName>
    </submittedName>
</protein>
<evidence type="ECO:0000313" key="6">
    <source>
        <dbReference type="EMBL" id="MBD8062629.1"/>
    </source>
</evidence>
<sequence>MSGVVLEGLVAARGTRRVLDGVSASFPPGRVTGLVGTNGEGKSTLLRVLCGLLRPTAGGGSVLGHPLDAPHRYVHRVGAVIDGPALLDGHSVRRNAEVVAASAGVPAGRAAEALEQVGLAGASAVRAGRLSMGMRQRLSLATVLLRDPDVVLLDEPTNGLDPVAVLGLATIIRAAAAEGRCVVVTSHDVHLLERVCDRVIVLRGGRAVHEGELAELLGGPPAPPAVPGLADRLGALMAPAGASGMGVVA</sequence>
<proteinExistence type="inferred from homology"/>
<dbReference type="Proteomes" id="UP000661894">
    <property type="component" value="Unassembled WGS sequence"/>
</dbReference>
<keyword evidence="3" id="KW-0547">Nucleotide-binding</keyword>
<dbReference type="GO" id="GO:0005524">
    <property type="term" value="F:ATP binding"/>
    <property type="evidence" value="ECO:0007669"/>
    <property type="project" value="UniProtKB-KW"/>
</dbReference>
<comment type="similarity">
    <text evidence="1">Belongs to the ABC transporter superfamily.</text>
</comment>